<keyword evidence="3" id="KW-1185">Reference proteome</keyword>
<name>A0A4Q2DWU6_9AGAR</name>
<dbReference type="Proteomes" id="UP000290288">
    <property type="component" value="Unassembled WGS sequence"/>
</dbReference>
<comment type="caution">
    <text evidence="2">The sequence shown here is derived from an EMBL/GenBank/DDBJ whole genome shotgun (WGS) entry which is preliminary data.</text>
</comment>
<evidence type="ECO:0000313" key="2">
    <source>
        <dbReference type="EMBL" id="RXW24321.1"/>
    </source>
</evidence>
<keyword evidence="1" id="KW-1133">Transmembrane helix</keyword>
<gene>
    <name evidence="2" type="ORF">EST38_g1511</name>
</gene>
<keyword evidence="1" id="KW-0812">Transmembrane</keyword>
<dbReference type="AlphaFoldDB" id="A0A4Q2DWU6"/>
<sequence length="616" mass="68241">MKKQDAHLHEVQTRRSEDIIANPHDGTPRWERIVIDICLLFGVILMLLWPWTFFGIVNANGGIQMSSGLSDIVSRYPQGVGAVVTFIGTANHFAVTFLFGQIVMRFGQELISLKGMTVFDVSALSAFRYMTVVWGIEQWKGLGKQRLAVLGLFLAALGASSLVPLGTASLITPGEFNKTAELRGRELDFTSSDSGCWVWLQQNRVVNSCDWKSFGNTQFMTCIGGKQMMDVLDSGRANVLATIGIANETSSLNQLGGEGTIRFRGSVKGVLLIGPNGVPAFDTFQTSPGPFADDDIRRRMVSYNYTLNHQGFESNISCFYDDTSPIRYRQIMNNSTVIFSSFGNCDPASGLQDVLLDGIDYPTSNGGDAMTYWACKQTPQPGSLEPTYFVYLRGRRDYERSIGNITCRISPMRAQEYSVTYLSLPGYFTTSRALVAQSPQKPTFAGYIEWGLVGLGDVIWQGQSWSANLVAEAVFSLGAKKLNTVYRERNPIYPKMFEAMIQGMLEYEATYSRLVYSLGANPPSTCLRDVAGSVSYSVRGWHIDSKDSFVQAGLLLPMTLINLASLILLLSCLFIGKFQYKHNFDATDNVSLLTARVPGVQNGQVRWDSKVQYHML</sequence>
<feature type="transmembrane region" description="Helical" evidence="1">
    <location>
        <begin position="148"/>
        <end position="171"/>
    </location>
</feature>
<reference evidence="2 3" key="1">
    <citation type="submission" date="2019-01" db="EMBL/GenBank/DDBJ databases">
        <title>Draft genome sequence of Psathyrella aberdarensis IHI B618.</title>
        <authorList>
            <person name="Buettner E."/>
            <person name="Kellner H."/>
        </authorList>
    </citation>
    <scope>NUCLEOTIDE SEQUENCE [LARGE SCALE GENOMIC DNA]</scope>
    <source>
        <strain evidence="2 3">IHI B618</strain>
    </source>
</reference>
<evidence type="ECO:0000313" key="3">
    <source>
        <dbReference type="Proteomes" id="UP000290288"/>
    </source>
</evidence>
<feature type="transmembrane region" description="Helical" evidence="1">
    <location>
        <begin position="33"/>
        <end position="59"/>
    </location>
</feature>
<feature type="transmembrane region" description="Helical" evidence="1">
    <location>
        <begin position="80"/>
        <end position="104"/>
    </location>
</feature>
<dbReference type="OrthoDB" id="2991366at2759"/>
<accession>A0A4Q2DWU6</accession>
<dbReference type="STRING" id="2316362.A0A4Q2DWU6"/>
<organism evidence="2 3">
    <name type="scientific">Candolleomyces aberdarensis</name>
    <dbReference type="NCBI Taxonomy" id="2316362"/>
    <lineage>
        <taxon>Eukaryota</taxon>
        <taxon>Fungi</taxon>
        <taxon>Dikarya</taxon>
        <taxon>Basidiomycota</taxon>
        <taxon>Agaricomycotina</taxon>
        <taxon>Agaricomycetes</taxon>
        <taxon>Agaricomycetidae</taxon>
        <taxon>Agaricales</taxon>
        <taxon>Agaricineae</taxon>
        <taxon>Psathyrellaceae</taxon>
        <taxon>Candolleomyces</taxon>
    </lineage>
</organism>
<evidence type="ECO:0000256" key="1">
    <source>
        <dbReference type="SAM" id="Phobius"/>
    </source>
</evidence>
<dbReference type="EMBL" id="SDEE01000021">
    <property type="protein sequence ID" value="RXW24321.1"/>
    <property type="molecule type" value="Genomic_DNA"/>
</dbReference>
<proteinExistence type="predicted"/>
<feature type="transmembrane region" description="Helical" evidence="1">
    <location>
        <begin position="554"/>
        <end position="575"/>
    </location>
</feature>
<keyword evidence="1" id="KW-0472">Membrane</keyword>
<protein>
    <submittedName>
        <fullName evidence="2">Uncharacterized protein</fullName>
    </submittedName>
</protein>